<evidence type="ECO:0000313" key="4">
    <source>
        <dbReference type="Proteomes" id="UP000217785"/>
    </source>
</evidence>
<gene>
    <name evidence="3" type="ORF">EFBL_0814</name>
</gene>
<proteinExistence type="predicted"/>
<dbReference type="PRINTS" id="PR00081">
    <property type="entry name" value="GDHRDH"/>
</dbReference>
<dbReference type="PANTHER" id="PTHR43296:SF2">
    <property type="entry name" value="PEROXISOMAL 2,4-DIENOYL-COA REDUCTASE [(3E)-ENOYL-COA-PRODUCING]"/>
    <property type="match status" value="1"/>
</dbReference>
<dbReference type="NCBIfam" id="NF005811">
    <property type="entry name" value="PRK07677.1"/>
    <property type="match status" value="1"/>
</dbReference>
<dbReference type="GO" id="GO:0009062">
    <property type="term" value="P:fatty acid catabolic process"/>
    <property type="evidence" value="ECO:0007669"/>
    <property type="project" value="InterPro"/>
</dbReference>
<dbReference type="InterPro" id="IPR036291">
    <property type="entry name" value="NAD(P)-bd_dom_sf"/>
</dbReference>
<dbReference type="GO" id="GO:0008670">
    <property type="term" value="F:2,4-dienoyl-CoA reductase (NADPH) activity"/>
    <property type="evidence" value="ECO:0007669"/>
    <property type="project" value="InterPro"/>
</dbReference>
<keyword evidence="2" id="KW-0560">Oxidoreductase</keyword>
<name>A0A292YJ63_9BACL</name>
<protein>
    <submittedName>
        <fullName evidence="3">2,4-dienoyl-CoA reductase</fullName>
    </submittedName>
</protein>
<dbReference type="Proteomes" id="UP000217785">
    <property type="component" value="Unassembled WGS sequence"/>
</dbReference>
<dbReference type="CDD" id="cd05369">
    <property type="entry name" value="TER_DECR_SDR_a"/>
    <property type="match status" value="1"/>
</dbReference>
<evidence type="ECO:0000313" key="3">
    <source>
        <dbReference type="EMBL" id="GAX89196.1"/>
    </source>
</evidence>
<dbReference type="NCBIfam" id="NF005559">
    <property type="entry name" value="PRK07231.1"/>
    <property type="match status" value="1"/>
</dbReference>
<dbReference type="Gene3D" id="3.40.50.720">
    <property type="entry name" value="NAD(P)-binding Rossmann-like Domain"/>
    <property type="match status" value="1"/>
</dbReference>
<accession>A0A292YJ63</accession>
<dbReference type="FunFam" id="3.40.50.720:FF:000084">
    <property type="entry name" value="Short-chain dehydrogenase reductase"/>
    <property type="match status" value="1"/>
</dbReference>
<dbReference type="PANTHER" id="PTHR43296">
    <property type="entry name" value="PEROXISOMAL 2,4-DIENOYL-COA REDUCTASE"/>
    <property type="match status" value="1"/>
</dbReference>
<evidence type="ECO:0000256" key="1">
    <source>
        <dbReference type="ARBA" id="ARBA00022857"/>
    </source>
</evidence>
<comment type="caution">
    <text evidence="3">The sequence shown here is derived from an EMBL/GenBank/DDBJ whole genome shotgun (WGS) entry which is preliminary data.</text>
</comment>
<evidence type="ECO:0000256" key="2">
    <source>
        <dbReference type="ARBA" id="ARBA00023002"/>
    </source>
</evidence>
<dbReference type="PRINTS" id="PR00080">
    <property type="entry name" value="SDRFAMILY"/>
</dbReference>
<dbReference type="InterPro" id="IPR002347">
    <property type="entry name" value="SDR_fam"/>
</dbReference>
<dbReference type="AlphaFoldDB" id="A0A292YJ63"/>
<keyword evidence="4" id="KW-1185">Reference proteome</keyword>
<dbReference type="EMBL" id="BDUF01000015">
    <property type="protein sequence ID" value="GAX89196.1"/>
    <property type="molecule type" value="Genomic_DNA"/>
</dbReference>
<reference evidence="4" key="1">
    <citation type="submission" date="2017-07" db="EMBL/GenBank/DDBJ databases">
        <title>Draft genome sequence of Effusibacillus lacus strain skLN1.</title>
        <authorList>
            <person name="Watanabe M."/>
            <person name="Kojima H."/>
            <person name="Fukui M."/>
        </authorList>
    </citation>
    <scope>NUCLEOTIDE SEQUENCE [LARGE SCALE GENOMIC DNA]</scope>
    <source>
        <strain evidence="4">skLN1</strain>
    </source>
</reference>
<dbReference type="Pfam" id="PF13561">
    <property type="entry name" value="adh_short_C2"/>
    <property type="match status" value="1"/>
</dbReference>
<dbReference type="GO" id="GO:0008206">
    <property type="term" value="P:bile acid metabolic process"/>
    <property type="evidence" value="ECO:0007669"/>
    <property type="project" value="UniProtKB-ARBA"/>
</dbReference>
<organism evidence="3 4">
    <name type="scientific">Effusibacillus lacus</name>
    <dbReference type="NCBI Taxonomy" id="1348429"/>
    <lineage>
        <taxon>Bacteria</taxon>
        <taxon>Bacillati</taxon>
        <taxon>Bacillota</taxon>
        <taxon>Bacilli</taxon>
        <taxon>Bacillales</taxon>
        <taxon>Alicyclobacillaceae</taxon>
        <taxon>Effusibacillus</taxon>
    </lineage>
</organism>
<dbReference type="InterPro" id="IPR045017">
    <property type="entry name" value="DECR2-like"/>
</dbReference>
<sequence>MLAKNTLHGQVAIVTGGATGMGRAMALKFADLGAKVVVASRNLENLQTVVQDIENNGGEALAIQCDVRNPDQVENMVENTISHFGSIDILVNNAAGNFICPAEKLTINGWNSVVNIVLNGTFYCSHAVGKRWIQEGRKGNILNMVATYAWTGSPGVVHSASAKAGVLMMTRTLAAEWGRYGIRVNAIAPGPIENTGGADRLFGTPEIAQKVVEGVPLRRLGTPEEIANLASYMVSPYADYMTGECVTLDGGAWLDKGFLGYAGTL</sequence>
<dbReference type="SUPFAM" id="SSF51735">
    <property type="entry name" value="NAD(P)-binding Rossmann-fold domains"/>
    <property type="match status" value="1"/>
</dbReference>
<keyword evidence="1" id="KW-0521">NADP</keyword>